<organism evidence="2 3">
    <name type="scientific">Candidatus Limosilactobacillus merdavium</name>
    <dbReference type="NCBI Taxonomy" id="2838651"/>
    <lineage>
        <taxon>Bacteria</taxon>
        <taxon>Bacillati</taxon>
        <taxon>Bacillota</taxon>
        <taxon>Bacilli</taxon>
        <taxon>Lactobacillales</taxon>
        <taxon>Lactobacillaceae</taxon>
        <taxon>Limosilactobacillus</taxon>
    </lineage>
</organism>
<feature type="transmembrane region" description="Helical" evidence="1">
    <location>
        <begin position="115"/>
        <end position="137"/>
    </location>
</feature>
<gene>
    <name evidence="2" type="ORF">H9843_02880</name>
</gene>
<feature type="transmembrane region" description="Helical" evidence="1">
    <location>
        <begin position="43"/>
        <end position="63"/>
    </location>
</feature>
<name>A0A9E2KTK5_9LACO</name>
<proteinExistence type="predicted"/>
<keyword evidence="1" id="KW-0472">Membrane</keyword>
<keyword evidence="1" id="KW-0812">Transmembrane</keyword>
<sequence length="186" mass="20967">MVSLQGVPGMLPPILNIVLVGYFLITAYSDFKWTIQNGISRKTLWWGRLIALFLSSCGIWIVNELLGLFNHPLQGWGTMGMQFLLLLNGALTAMMIGNGFGLLNRTWKWIVGIGLPILFILLLALFAQMVVSLSPSVDYANWFGPHSILVTILSSSVTWWIVWGIYVIIVLLLAKLFNDRMQLRRD</sequence>
<comment type="caution">
    <text evidence="2">The sequence shown here is derived from an EMBL/GenBank/DDBJ whole genome shotgun (WGS) entry which is preliminary data.</text>
</comment>
<evidence type="ECO:0000256" key="1">
    <source>
        <dbReference type="SAM" id="Phobius"/>
    </source>
</evidence>
<evidence type="ECO:0000313" key="2">
    <source>
        <dbReference type="EMBL" id="MBU3829824.1"/>
    </source>
</evidence>
<dbReference type="EMBL" id="JAHLFK010000024">
    <property type="protein sequence ID" value="MBU3829824.1"/>
    <property type="molecule type" value="Genomic_DNA"/>
</dbReference>
<dbReference type="AlphaFoldDB" id="A0A9E2KTK5"/>
<feature type="transmembrane region" description="Helical" evidence="1">
    <location>
        <begin position="157"/>
        <end position="177"/>
    </location>
</feature>
<evidence type="ECO:0000313" key="3">
    <source>
        <dbReference type="Proteomes" id="UP000824180"/>
    </source>
</evidence>
<feature type="transmembrane region" description="Helical" evidence="1">
    <location>
        <begin position="12"/>
        <end position="31"/>
    </location>
</feature>
<reference evidence="2" key="1">
    <citation type="journal article" date="2021" name="PeerJ">
        <title>Extensive microbial diversity within the chicken gut microbiome revealed by metagenomics and culture.</title>
        <authorList>
            <person name="Gilroy R."/>
            <person name="Ravi A."/>
            <person name="Getino M."/>
            <person name="Pursley I."/>
            <person name="Horton D.L."/>
            <person name="Alikhan N.F."/>
            <person name="Baker D."/>
            <person name="Gharbi K."/>
            <person name="Hall N."/>
            <person name="Watson M."/>
            <person name="Adriaenssens E.M."/>
            <person name="Foster-Nyarko E."/>
            <person name="Jarju S."/>
            <person name="Secka A."/>
            <person name="Antonio M."/>
            <person name="Oren A."/>
            <person name="Chaudhuri R.R."/>
            <person name="La Ragione R."/>
            <person name="Hildebrand F."/>
            <person name="Pallen M.J."/>
        </authorList>
    </citation>
    <scope>NUCLEOTIDE SEQUENCE</scope>
    <source>
        <strain evidence="2">876</strain>
    </source>
</reference>
<accession>A0A9E2KTK5</accession>
<reference evidence="2" key="2">
    <citation type="submission" date="2021-04" db="EMBL/GenBank/DDBJ databases">
        <authorList>
            <person name="Gilroy R."/>
        </authorList>
    </citation>
    <scope>NUCLEOTIDE SEQUENCE</scope>
    <source>
        <strain evidence="2">876</strain>
    </source>
</reference>
<protein>
    <submittedName>
        <fullName evidence="2">Uncharacterized protein</fullName>
    </submittedName>
</protein>
<keyword evidence="1" id="KW-1133">Transmembrane helix</keyword>
<dbReference type="Proteomes" id="UP000824180">
    <property type="component" value="Unassembled WGS sequence"/>
</dbReference>
<feature type="transmembrane region" description="Helical" evidence="1">
    <location>
        <begin position="83"/>
        <end position="103"/>
    </location>
</feature>